<sequence length="643" mass="72914">MPHKTEKINSINTRPPIDDSPLNYIPEDAVPGYEKRIHDGVDWTSEGIIMRRLKRKLLDCNILPHGFTEAYENKLKKSILGEFLNENSKFTFEQLCEFCVPIKFWELERFGNEEAKICFDSDNCITDNIIDIIKKALKHNDRRLLKDDLKNVTTLRLNDSKMTHLDERLLQFRHVNTLNLCGNNISEINAKMLPPDLVILELQANRITSLESFVEKMPLSLMHLGLARNPLAPGFHEALSLLPNSLKVIDFSDNDICDLMPVLEALVRLPSLKALSLVGNPCSVLKNNADGKSFQAPHRTWSEIPHEAYGYRTLAIKMVLIVFPASGTMTENGDRNEQVCAGYAVACLMTLPNLDWLDGYEVPRDRPSDMPHPDDLRSAYFLFNVIRIISAAQPPALDKGMTDGFHVELEIPLLDSQRTQFLMFRRNESLVEFMIPHEDAPQMDKEMLSVNNSINITALEPTPSPVVINIYDNLSTKNPLEIHHYTTMESAPVQWNKVMTYPEPAVRIFCPNLKALRDTFRSTITVRLVYSQSVKNEKPGKNGKKISQTMLPEEKYLVLANIRCPLRAPAWCQPLRHYHWDDSLGTNDAVHWGEGDLSVLQYDQNVKPLSPPNAGGSATAVTVEIPENLTCHFSFGIEIINPQ</sequence>
<protein>
    <submittedName>
        <fullName evidence="3">Leucine-rich repeat-containing protein 43</fullName>
    </submittedName>
</protein>
<dbReference type="AlphaFoldDB" id="A0A4C1VDC4"/>
<dbReference type="STRING" id="151549.A0A4C1VDC4"/>
<reference evidence="3 4" key="1">
    <citation type="journal article" date="2019" name="Commun. Biol.">
        <title>The bagworm genome reveals a unique fibroin gene that provides high tensile strength.</title>
        <authorList>
            <person name="Kono N."/>
            <person name="Nakamura H."/>
            <person name="Ohtoshi R."/>
            <person name="Tomita M."/>
            <person name="Numata K."/>
            <person name="Arakawa K."/>
        </authorList>
    </citation>
    <scope>NUCLEOTIDE SEQUENCE [LARGE SCALE GENOMIC DNA]</scope>
</reference>
<comment type="caution">
    <text evidence="3">The sequence shown here is derived from an EMBL/GenBank/DDBJ whole genome shotgun (WGS) entry which is preliminary data.</text>
</comment>
<name>A0A4C1VDC4_EUMVA</name>
<dbReference type="EMBL" id="BGZK01000323">
    <property type="protein sequence ID" value="GBP36806.1"/>
    <property type="molecule type" value="Genomic_DNA"/>
</dbReference>
<organism evidence="3 4">
    <name type="scientific">Eumeta variegata</name>
    <name type="common">Bagworm moth</name>
    <name type="synonym">Eumeta japonica</name>
    <dbReference type="NCBI Taxonomy" id="151549"/>
    <lineage>
        <taxon>Eukaryota</taxon>
        <taxon>Metazoa</taxon>
        <taxon>Ecdysozoa</taxon>
        <taxon>Arthropoda</taxon>
        <taxon>Hexapoda</taxon>
        <taxon>Insecta</taxon>
        <taxon>Pterygota</taxon>
        <taxon>Neoptera</taxon>
        <taxon>Endopterygota</taxon>
        <taxon>Lepidoptera</taxon>
        <taxon>Glossata</taxon>
        <taxon>Ditrysia</taxon>
        <taxon>Tineoidea</taxon>
        <taxon>Psychidae</taxon>
        <taxon>Oiketicinae</taxon>
        <taxon>Eumeta</taxon>
    </lineage>
</organism>
<evidence type="ECO:0000313" key="4">
    <source>
        <dbReference type="Proteomes" id="UP000299102"/>
    </source>
</evidence>
<dbReference type="OrthoDB" id="676979at2759"/>
<dbReference type="PANTHER" id="PTHR15454">
    <property type="entry name" value="NISCHARIN RELATED"/>
    <property type="match status" value="1"/>
</dbReference>
<evidence type="ECO:0000313" key="3">
    <source>
        <dbReference type="EMBL" id="GBP36806.1"/>
    </source>
</evidence>
<gene>
    <name evidence="3" type="primary">LRRC43</name>
    <name evidence="3" type="ORF">EVAR_28147_1</name>
</gene>
<dbReference type="InterPro" id="IPR032675">
    <property type="entry name" value="LRR_dom_sf"/>
</dbReference>
<accession>A0A4C1VDC4</accession>
<proteinExistence type="predicted"/>
<evidence type="ECO:0000256" key="2">
    <source>
        <dbReference type="ARBA" id="ARBA00022737"/>
    </source>
</evidence>
<evidence type="ECO:0000256" key="1">
    <source>
        <dbReference type="ARBA" id="ARBA00022614"/>
    </source>
</evidence>
<dbReference type="Proteomes" id="UP000299102">
    <property type="component" value="Unassembled WGS sequence"/>
</dbReference>
<dbReference type="GO" id="GO:0005737">
    <property type="term" value="C:cytoplasm"/>
    <property type="evidence" value="ECO:0007669"/>
    <property type="project" value="TreeGrafter"/>
</dbReference>
<keyword evidence="4" id="KW-1185">Reference proteome</keyword>
<dbReference type="SUPFAM" id="SSF52058">
    <property type="entry name" value="L domain-like"/>
    <property type="match status" value="1"/>
</dbReference>
<dbReference type="Gene3D" id="3.80.10.10">
    <property type="entry name" value="Ribonuclease Inhibitor"/>
    <property type="match status" value="1"/>
</dbReference>
<dbReference type="PANTHER" id="PTHR15454:SF19">
    <property type="entry name" value="LEUCINE-RICH REPEAT-CONTAINING PROTEIN 51"/>
    <property type="match status" value="1"/>
</dbReference>
<keyword evidence="2" id="KW-0677">Repeat</keyword>
<keyword evidence="1" id="KW-0433">Leucine-rich repeat</keyword>